<geneLocation type="mitochondrion" evidence="1"/>
<accession>A0A117NG25</accession>
<sequence>MATRLGYSAWLGSWAWILHWAIRLGSQAGLGYSTGLFNLDACLANKLLGLPWILGL</sequence>
<organism evidence="1">
    <name type="scientific">Picea glauca</name>
    <name type="common">White spruce</name>
    <name type="synonym">Pinus glauca</name>
    <dbReference type="NCBI Taxonomy" id="3330"/>
    <lineage>
        <taxon>Eukaryota</taxon>
        <taxon>Viridiplantae</taxon>
        <taxon>Streptophyta</taxon>
        <taxon>Embryophyta</taxon>
        <taxon>Tracheophyta</taxon>
        <taxon>Spermatophyta</taxon>
        <taxon>Pinopsida</taxon>
        <taxon>Pinidae</taxon>
        <taxon>Conifers I</taxon>
        <taxon>Pinales</taxon>
        <taxon>Pinaceae</taxon>
        <taxon>Picea</taxon>
    </lineage>
</organism>
<dbReference type="EMBL" id="LKAM01000013">
    <property type="protein sequence ID" value="KUM46148.1"/>
    <property type="molecule type" value="Genomic_DNA"/>
</dbReference>
<keyword evidence="1" id="KW-0496">Mitochondrion</keyword>
<comment type="caution">
    <text evidence="1">The sequence shown here is derived from an EMBL/GenBank/DDBJ whole genome shotgun (WGS) entry which is preliminary data.</text>
</comment>
<protein>
    <submittedName>
        <fullName evidence="1">Uncharacterized protein</fullName>
    </submittedName>
</protein>
<evidence type="ECO:0000313" key="1">
    <source>
        <dbReference type="EMBL" id="KUM46148.1"/>
    </source>
</evidence>
<proteinExistence type="predicted"/>
<reference evidence="1" key="1">
    <citation type="journal article" date="2015" name="Genome Biol. Evol.">
        <title>Organellar Genomes of White Spruce (Picea glauca): Assembly and Annotation.</title>
        <authorList>
            <person name="Jackman S.D."/>
            <person name="Warren R.L."/>
            <person name="Gibb E.A."/>
            <person name="Vandervalk B.P."/>
            <person name="Mohamadi H."/>
            <person name="Chu J."/>
            <person name="Raymond A."/>
            <person name="Pleasance S."/>
            <person name="Coope R."/>
            <person name="Wildung M.R."/>
            <person name="Ritland C.E."/>
            <person name="Bousquet J."/>
            <person name="Jones S.J."/>
            <person name="Bohlmann J."/>
            <person name="Birol I."/>
        </authorList>
    </citation>
    <scope>NUCLEOTIDE SEQUENCE [LARGE SCALE GENOMIC DNA]</scope>
    <source>
        <tissue evidence="1">Flushing bud</tissue>
    </source>
</reference>
<dbReference type="AlphaFoldDB" id="A0A117NG25"/>
<name>A0A117NG25_PICGL</name>
<gene>
    <name evidence="1" type="ORF">ABT39_MTgene1954</name>
</gene>